<dbReference type="EMBL" id="AXUN02000046">
    <property type="protein sequence ID" value="ETA82050.1"/>
    <property type="molecule type" value="Genomic_DNA"/>
</dbReference>
<evidence type="ECO:0000313" key="11">
    <source>
        <dbReference type="EMBL" id="ETA82050.1"/>
    </source>
</evidence>
<dbReference type="GO" id="GO:0006351">
    <property type="term" value="P:DNA-templated transcription"/>
    <property type="evidence" value="ECO:0007669"/>
    <property type="project" value="UniProtKB-UniRule"/>
</dbReference>
<comment type="caution">
    <text evidence="11">The sequence shown here is derived from an EMBL/GenBank/DDBJ whole genome shotgun (WGS) entry which is preliminary data.</text>
</comment>
<evidence type="ECO:0000256" key="9">
    <source>
        <dbReference type="ARBA" id="ARBA00048552"/>
    </source>
</evidence>
<dbReference type="STRING" id="994573.T472_0203555"/>
<dbReference type="InterPro" id="IPR036161">
    <property type="entry name" value="RPB6/omega-like_sf"/>
</dbReference>
<comment type="subunit">
    <text evidence="10">The RNAP catalytic core consists of 2 alpha, 1 beta, 1 beta' and 1 omega subunit. When a sigma factor is associated with the core the holoenzyme is formed, which can initiate transcription.</text>
</comment>
<evidence type="ECO:0000256" key="2">
    <source>
        <dbReference type="ARBA" id="ARBA00012418"/>
    </source>
</evidence>
<evidence type="ECO:0000256" key="6">
    <source>
        <dbReference type="ARBA" id="ARBA00022695"/>
    </source>
</evidence>
<keyword evidence="12" id="KW-1185">Reference proteome</keyword>
<evidence type="ECO:0000256" key="4">
    <source>
        <dbReference type="ARBA" id="ARBA00022478"/>
    </source>
</evidence>
<reference evidence="11 12" key="1">
    <citation type="journal article" date="2014" name="Genome Announc.">
        <title>Genome Sequence of Youngiibacter fragilis, the Type Strain of the Genus Youngiibacter.</title>
        <authorList>
            <person name="Wawrik C.B."/>
            <person name="Callaghan A.V."/>
            <person name="Stamps B.W."/>
            <person name="Wawrik B."/>
        </authorList>
    </citation>
    <scope>NUCLEOTIDE SEQUENCE [LARGE SCALE GENOMIC DNA]</scope>
    <source>
        <strain evidence="11 12">232.1</strain>
    </source>
</reference>
<sequence>MHSMIEPSVTELLEKVDNRYRLVTVAARRARQILDGSPLLTEFDSNKPLSIAINEVNEGLIHYETLKDGVK</sequence>
<keyword evidence="6 10" id="KW-0548">Nucleotidyltransferase</keyword>
<dbReference type="GO" id="GO:0003899">
    <property type="term" value="F:DNA-directed RNA polymerase activity"/>
    <property type="evidence" value="ECO:0007669"/>
    <property type="project" value="UniProtKB-UniRule"/>
</dbReference>
<dbReference type="PANTHER" id="PTHR34476">
    <property type="entry name" value="DNA-DIRECTED RNA POLYMERASE SUBUNIT OMEGA"/>
    <property type="match status" value="1"/>
</dbReference>
<evidence type="ECO:0000256" key="8">
    <source>
        <dbReference type="ARBA" id="ARBA00029924"/>
    </source>
</evidence>
<accession>V7I758</accession>
<comment type="similarity">
    <text evidence="1 10">Belongs to the RNA polymerase subunit omega family.</text>
</comment>
<protein>
    <recommendedName>
        <fullName evidence="3 10">DNA-directed RNA polymerase subunit omega</fullName>
        <shortName evidence="10">RNAP omega subunit</shortName>
        <ecNumber evidence="2 10">2.7.7.6</ecNumber>
    </recommendedName>
    <alternativeName>
        <fullName evidence="10">RNA polymerase omega subunit</fullName>
    </alternativeName>
    <alternativeName>
        <fullName evidence="8 10">Transcriptase subunit omega</fullName>
    </alternativeName>
</protein>
<proteinExistence type="inferred from homology"/>
<keyword evidence="5 10" id="KW-0808">Transferase</keyword>
<evidence type="ECO:0000256" key="7">
    <source>
        <dbReference type="ARBA" id="ARBA00023163"/>
    </source>
</evidence>
<dbReference type="AlphaFoldDB" id="V7I758"/>
<dbReference type="Pfam" id="PF01192">
    <property type="entry name" value="RNA_pol_Rpb6"/>
    <property type="match status" value="1"/>
</dbReference>
<evidence type="ECO:0000256" key="1">
    <source>
        <dbReference type="ARBA" id="ARBA00006711"/>
    </source>
</evidence>
<keyword evidence="7 10" id="KW-0804">Transcription</keyword>
<name>V7I758_9CLOT</name>
<evidence type="ECO:0000256" key="5">
    <source>
        <dbReference type="ARBA" id="ARBA00022679"/>
    </source>
</evidence>
<dbReference type="InterPro" id="IPR006110">
    <property type="entry name" value="Pol_omega/Rpo6/RPB6"/>
</dbReference>
<organism evidence="11 12">
    <name type="scientific">Youngiibacter fragilis 232.1</name>
    <dbReference type="NCBI Taxonomy" id="994573"/>
    <lineage>
        <taxon>Bacteria</taxon>
        <taxon>Bacillati</taxon>
        <taxon>Bacillota</taxon>
        <taxon>Clostridia</taxon>
        <taxon>Eubacteriales</taxon>
        <taxon>Clostridiaceae</taxon>
        <taxon>Youngiibacter</taxon>
    </lineage>
</organism>
<evidence type="ECO:0000313" key="12">
    <source>
        <dbReference type="Proteomes" id="UP000017747"/>
    </source>
</evidence>
<dbReference type="EC" id="2.7.7.6" evidence="2 10"/>
<evidence type="ECO:0000256" key="10">
    <source>
        <dbReference type="HAMAP-Rule" id="MF_00366"/>
    </source>
</evidence>
<dbReference type="Proteomes" id="UP000017747">
    <property type="component" value="Unassembled WGS sequence"/>
</dbReference>
<keyword evidence="4 10" id="KW-0240">DNA-directed RNA polymerase</keyword>
<dbReference type="SMART" id="SM01409">
    <property type="entry name" value="RNA_pol_Rpb6"/>
    <property type="match status" value="1"/>
</dbReference>
<evidence type="ECO:0000256" key="3">
    <source>
        <dbReference type="ARBA" id="ARBA00013725"/>
    </source>
</evidence>
<dbReference type="GO" id="GO:0000428">
    <property type="term" value="C:DNA-directed RNA polymerase complex"/>
    <property type="evidence" value="ECO:0007669"/>
    <property type="project" value="UniProtKB-KW"/>
</dbReference>
<dbReference type="Gene3D" id="3.90.940.10">
    <property type="match status" value="1"/>
</dbReference>
<dbReference type="GO" id="GO:0003677">
    <property type="term" value="F:DNA binding"/>
    <property type="evidence" value="ECO:0007669"/>
    <property type="project" value="UniProtKB-UniRule"/>
</dbReference>
<dbReference type="InterPro" id="IPR003716">
    <property type="entry name" value="DNA-dir_RNA_pol_omega"/>
</dbReference>
<comment type="catalytic activity">
    <reaction evidence="9 10">
        <text>RNA(n) + a ribonucleoside 5'-triphosphate = RNA(n+1) + diphosphate</text>
        <dbReference type="Rhea" id="RHEA:21248"/>
        <dbReference type="Rhea" id="RHEA-COMP:14527"/>
        <dbReference type="Rhea" id="RHEA-COMP:17342"/>
        <dbReference type="ChEBI" id="CHEBI:33019"/>
        <dbReference type="ChEBI" id="CHEBI:61557"/>
        <dbReference type="ChEBI" id="CHEBI:140395"/>
        <dbReference type="EC" id="2.7.7.6"/>
    </reaction>
</comment>
<dbReference type="SUPFAM" id="SSF63562">
    <property type="entry name" value="RPB6/omega subunit-like"/>
    <property type="match status" value="1"/>
</dbReference>
<gene>
    <name evidence="10" type="primary">rpoZ</name>
    <name evidence="11" type="ORF">T472_0203555</name>
</gene>
<dbReference type="HAMAP" id="MF_00366">
    <property type="entry name" value="RNApol_bact_RpoZ"/>
    <property type="match status" value="1"/>
</dbReference>
<dbReference type="PANTHER" id="PTHR34476:SF1">
    <property type="entry name" value="DNA-DIRECTED RNA POLYMERASE SUBUNIT OMEGA"/>
    <property type="match status" value="1"/>
</dbReference>
<dbReference type="eggNOG" id="COG1758">
    <property type="taxonomic scope" value="Bacteria"/>
</dbReference>
<dbReference type="NCBIfam" id="TIGR00690">
    <property type="entry name" value="rpoZ"/>
    <property type="match status" value="1"/>
</dbReference>
<comment type="function">
    <text evidence="10">Promotes RNA polymerase assembly. Latches the N- and C-terminal regions of the beta' subunit thereby facilitating its interaction with the beta and alpha subunits.</text>
</comment>